<name>A0A0D1V1E4_ANEMI</name>
<dbReference type="GO" id="GO:0055085">
    <property type="term" value="P:transmembrane transport"/>
    <property type="evidence" value="ECO:0007669"/>
    <property type="project" value="InterPro"/>
</dbReference>
<dbReference type="PATRIC" id="fig|47500.8.peg.1902"/>
<feature type="transmembrane region" description="Helical" evidence="7">
    <location>
        <begin position="161"/>
        <end position="182"/>
    </location>
</feature>
<evidence type="ECO:0000256" key="2">
    <source>
        <dbReference type="ARBA" id="ARBA00022448"/>
    </source>
</evidence>
<accession>A0A0D1V1E4</accession>
<feature type="transmembrane region" description="Helical" evidence="7">
    <location>
        <begin position="434"/>
        <end position="454"/>
    </location>
</feature>
<keyword evidence="2" id="KW-0813">Transport</keyword>
<evidence type="ECO:0000256" key="6">
    <source>
        <dbReference type="ARBA" id="ARBA00023136"/>
    </source>
</evidence>
<dbReference type="GO" id="GO:0006865">
    <property type="term" value="P:amino acid transport"/>
    <property type="evidence" value="ECO:0007669"/>
    <property type="project" value="UniProtKB-KW"/>
</dbReference>
<dbReference type="AlphaFoldDB" id="A0A0D1V1E4"/>
<feature type="transmembrane region" description="Helical" evidence="7">
    <location>
        <begin position="330"/>
        <end position="352"/>
    </location>
</feature>
<evidence type="ECO:0000313" key="11">
    <source>
        <dbReference type="Proteomes" id="UP000037269"/>
    </source>
</evidence>
<sequence length="468" mass="51058">MAGLNQEQSLKREMKSRHLFMIALGGVIGAGFFNGSGYTISQSGPLGAVLAYMMGGFIMYLVMLCLGELTVAMPVSGSFQTYATKYIHPSTGFTVGWIYWIGWSSTVAFEIVTIGMQMQRWFPDISPWLWSLLTGIILFSVNAFSARSFAETEFWFASIKVVTIVLFILIGASVIFGFVPIHGETSAPMFTHLTEFGFFPNGALAVVIAMLAVNYSLGGTELVGIASGESESPEKTIPKAINQTAYRIILFFVLSIVILVSIVPWQEIKPNVSPFVTALDKIGIPYAADIMNFVIITSLLSVANSGLYATTRMLYSLSKAQMAPKSFQKLTGKGVPLLALIASMGISCVSILASKIAANTVYTWILSVAGMASILAWMSIAASQYFFRKRYLAEGGKVSDLGFRTPLYPVVPILAFSFNLIVLISLAFGEGTKMTIYIGVPVVIVLHLIYLFFIRKQTHEQYSSAVNE</sequence>
<evidence type="ECO:0000313" key="9">
    <source>
        <dbReference type="EMBL" id="KON84058.1"/>
    </source>
</evidence>
<dbReference type="GO" id="GO:0016020">
    <property type="term" value="C:membrane"/>
    <property type="evidence" value="ECO:0007669"/>
    <property type="project" value="UniProtKB-SubCell"/>
</dbReference>
<evidence type="ECO:0000313" key="12">
    <source>
        <dbReference type="Proteomes" id="UP000182836"/>
    </source>
</evidence>
<organism evidence="9 11">
    <name type="scientific">Aneurinibacillus migulanus</name>
    <name type="common">Bacillus migulanus</name>
    <dbReference type="NCBI Taxonomy" id="47500"/>
    <lineage>
        <taxon>Bacteria</taxon>
        <taxon>Bacillati</taxon>
        <taxon>Bacillota</taxon>
        <taxon>Bacilli</taxon>
        <taxon>Bacillales</taxon>
        <taxon>Paenibacillaceae</taxon>
        <taxon>Aneurinibacillus group</taxon>
        <taxon>Aneurinibacillus</taxon>
    </lineage>
</organism>
<dbReference type="OrthoDB" id="9780162at2"/>
<dbReference type="FunFam" id="1.20.1740.10:FF:000001">
    <property type="entry name" value="Amino acid permease"/>
    <property type="match status" value="1"/>
</dbReference>
<evidence type="ECO:0000256" key="4">
    <source>
        <dbReference type="ARBA" id="ARBA00022970"/>
    </source>
</evidence>
<dbReference type="EMBL" id="FNED01000015">
    <property type="protein sequence ID" value="SDJ31502.1"/>
    <property type="molecule type" value="Genomic_DNA"/>
</dbReference>
<evidence type="ECO:0000256" key="1">
    <source>
        <dbReference type="ARBA" id="ARBA00004141"/>
    </source>
</evidence>
<feature type="domain" description="Amino acid permease/ SLC12A" evidence="8">
    <location>
        <begin position="18"/>
        <end position="458"/>
    </location>
</feature>
<gene>
    <name evidence="9" type="ORF">AF333_29235</name>
    <name evidence="10" type="ORF">SAMN04487909_115110</name>
</gene>
<comment type="subcellular location">
    <subcellularLocation>
        <location evidence="1">Membrane</location>
        <topology evidence="1">Multi-pass membrane protein</topology>
    </subcellularLocation>
</comment>
<dbReference type="InterPro" id="IPR004841">
    <property type="entry name" value="AA-permease/SLC12A_dom"/>
</dbReference>
<reference evidence="10 12" key="2">
    <citation type="submission" date="2016-10" db="EMBL/GenBank/DDBJ databases">
        <authorList>
            <person name="de Groot N.N."/>
        </authorList>
    </citation>
    <scope>NUCLEOTIDE SEQUENCE [LARGE SCALE GENOMIC DNA]</scope>
    <source>
        <strain evidence="10 12">DSM 2895</strain>
    </source>
</reference>
<evidence type="ECO:0000313" key="10">
    <source>
        <dbReference type="EMBL" id="SDJ31502.1"/>
    </source>
</evidence>
<protein>
    <submittedName>
        <fullName evidence="9">Amino acid permease</fullName>
    </submittedName>
    <submittedName>
        <fullName evidence="10">Arginine:proton symporter, AAT family (TC 2.A.3.1.11)</fullName>
    </submittedName>
</protein>
<feature type="transmembrane region" description="Helical" evidence="7">
    <location>
        <begin position="286"/>
        <end position="309"/>
    </location>
</feature>
<dbReference type="InterPro" id="IPR004840">
    <property type="entry name" value="Amino_acid_permease_CS"/>
</dbReference>
<dbReference type="Proteomes" id="UP000037269">
    <property type="component" value="Unassembled WGS sequence"/>
</dbReference>
<dbReference type="Pfam" id="PF00324">
    <property type="entry name" value="AA_permease"/>
    <property type="match status" value="1"/>
</dbReference>
<keyword evidence="3 7" id="KW-0812">Transmembrane</keyword>
<dbReference type="PANTHER" id="PTHR43495:SF5">
    <property type="entry name" value="GAMMA-AMINOBUTYRIC ACID PERMEASE"/>
    <property type="match status" value="1"/>
</dbReference>
<evidence type="ECO:0000256" key="7">
    <source>
        <dbReference type="SAM" id="Phobius"/>
    </source>
</evidence>
<keyword evidence="6 7" id="KW-0472">Membrane</keyword>
<evidence type="ECO:0000259" key="8">
    <source>
        <dbReference type="Pfam" id="PF00324"/>
    </source>
</evidence>
<dbReference type="EMBL" id="LGUG01000013">
    <property type="protein sequence ID" value="KON84058.1"/>
    <property type="molecule type" value="Genomic_DNA"/>
</dbReference>
<evidence type="ECO:0000256" key="3">
    <source>
        <dbReference type="ARBA" id="ARBA00022692"/>
    </source>
</evidence>
<evidence type="ECO:0000256" key="5">
    <source>
        <dbReference type="ARBA" id="ARBA00022989"/>
    </source>
</evidence>
<keyword evidence="11" id="KW-1185">Reference proteome</keyword>
<keyword evidence="5 7" id="KW-1133">Transmembrane helix</keyword>
<feature type="transmembrane region" description="Helical" evidence="7">
    <location>
        <begin position="52"/>
        <end position="76"/>
    </location>
</feature>
<feature type="transmembrane region" description="Helical" evidence="7">
    <location>
        <begin position="245"/>
        <end position="266"/>
    </location>
</feature>
<reference evidence="9 11" key="1">
    <citation type="submission" date="2015-07" db="EMBL/GenBank/DDBJ databases">
        <title>Fjat-14205 dsm 2895.</title>
        <authorList>
            <person name="Liu B."/>
            <person name="Wang J."/>
            <person name="Zhu Y."/>
            <person name="Liu G."/>
            <person name="Chen Q."/>
            <person name="Chen Z."/>
            <person name="Lan J."/>
            <person name="Che J."/>
            <person name="Ge C."/>
            <person name="Shi H."/>
            <person name="Pan Z."/>
            <person name="Liu X."/>
        </authorList>
    </citation>
    <scope>NUCLEOTIDE SEQUENCE [LARGE SCALE GENOMIC DNA]</scope>
    <source>
        <strain evidence="9 11">DSM 2895</strain>
    </source>
</reference>
<dbReference type="Gene3D" id="1.20.1740.10">
    <property type="entry name" value="Amino acid/polyamine transporter I"/>
    <property type="match status" value="1"/>
</dbReference>
<dbReference type="PIRSF" id="PIRSF006060">
    <property type="entry name" value="AA_transporter"/>
    <property type="match status" value="1"/>
</dbReference>
<proteinExistence type="predicted"/>
<feature type="transmembrane region" description="Helical" evidence="7">
    <location>
        <begin position="364"/>
        <end position="387"/>
    </location>
</feature>
<dbReference type="PANTHER" id="PTHR43495">
    <property type="entry name" value="GABA PERMEASE"/>
    <property type="match status" value="1"/>
</dbReference>
<keyword evidence="4" id="KW-0029">Amino-acid transport</keyword>
<feature type="transmembrane region" description="Helical" evidence="7">
    <location>
        <begin position="202"/>
        <end position="224"/>
    </location>
</feature>
<dbReference type="PROSITE" id="PS00218">
    <property type="entry name" value="AMINO_ACID_PERMEASE_1"/>
    <property type="match status" value="1"/>
</dbReference>
<dbReference type="Proteomes" id="UP000182836">
    <property type="component" value="Unassembled WGS sequence"/>
</dbReference>
<feature type="transmembrane region" description="Helical" evidence="7">
    <location>
        <begin position="97"/>
        <end position="116"/>
    </location>
</feature>
<dbReference type="RefSeq" id="WP_043067071.1">
    <property type="nucleotide sequence ID" value="NZ_BJOA01000147.1"/>
</dbReference>
<feature type="transmembrane region" description="Helical" evidence="7">
    <location>
        <begin position="128"/>
        <end position="149"/>
    </location>
</feature>
<feature type="transmembrane region" description="Helical" evidence="7">
    <location>
        <begin position="407"/>
        <end position="428"/>
    </location>
</feature>
<dbReference type="GeneID" id="42309216"/>
<feature type="transmembrane region" description="Helical" evidence="7">
    <location>
        <begin position="20"/>
        <end position="40"/>
    </location>
</feature>